<dbReference type="GO" id="GO:0006354">
    <property type="term" value="P:DNA-templated transcription elongation"/>
    <property type="evidence" value="ECO:0007669"/>
    <property type="project" value="InterPro"/>
</dbReference>
<evidence type="ECO:0000256" key="2">
    <source>
        <dbReference type="ARBA" id="ARBA00023015"/>
    </source>
</evidence>
<feature type="domain" description="NusG-like N-terminal" evidence="4">
    <location>
        <begin position="13"/>
        <end position="107"/>
    </location>
</feature>
<organism evidence="5 6">
    <name type="scientific">Candidatus Cryptobacteroides faecigallinarum</name>
    <dbReference type="NCBI Taxonomy" id="2840763"/>
    <lineage>
        <taxon>Bacteria</taxon>
        <taxon>Pseudomonadati</taxon>
        <taxon>Bacteroidota</taxon>
        <taxon>Bacteroidia</taxon>
        <taxon>Bacteroidales</taxon>
        <taxon>Candidatus Cryptobacteroides</taxon>
    </lineage>
</organism>
<dbReference type="InterPro" id="IPR043425">
    <property type="entry name" value="NusG-like"/>
</dbReference>
<gene>
    <name evidence="5" type="ORF">IAB91_05945</name>
</gene>
<dbReference type="PANTHER" id="PTHR30265:SF4">
    <property type="entry name" value="KOW MOTIF FAMILY PROTEIN, EXPRESSED"/>
    <property type="match status" value="1"/>
</dbReference>
<protein>
    <submittedName>
        <fullName evidence="5">UpxY family transcription antiterminator</fullName>
    </submittedName>
</protein>
<evidence type="ECO:0000256" key="3">
    <source>
        <dbReference type="ARBA" id="ARBA00023163"/>
    </source>
</evidence>
<evidence type="ECO:0000256" key="1">
    <source>
        <dbReference type="ARBA" id="ARBA00022814"/>
    </source>
</evidence>
<comment type="caution">
    <text evidence="5">The sequence shown here is derived from an EMBL/GenBank/DDBJ whole genome shotgun (WGS) entry which is preliminary data.</text>
</comment>
<dbReference type="AlphaFoldDB" id="A0A9D9NIZ4"/>
<dbReference type="CDD" id="cd09895">
    <property type="entry name" value="NGN_SP_UpxY"/>
    <property type="match status" value="1"/>
</dbReference>
<dbReference type="GO" id="GO:0031564">
    <property type="term" value="P:transcription antitermination"/>
    <property type="evidence" value="ECO:0007669"/>
    <property type="project" value="UniProtKB-KW"/>
</dbReference>
<keyword evidence="3" id="KW-0804">Transcription</keyword>
<accession>A0A9D9NIZ4</accession>
<keyword evidence="2" id="KW-0805">Transcription regulation</keyword>
<name>A0A9D9NIZ4_9BACT</name>
<dbReference type="SUPFAM" id="SSF82679">
    <property type="entry name" value="N-utilization substance G protein NusG, N-terminal domain"/>
    <property type="match status" value="1"/>
</dbReference>
<dbReference type="Proteomes" id="UP000823757">
    <property type="component" value="Unassembled WGS sequence"/>
</dbReference>
<evidence type="ECO:0000259" key="4">
    <source>
        <dbReference type="Pfam" id="PF02357"/>
    </source>
</evidence>
<dbReference type="InterPro" id="IPR006645">
    <property type="entry name" value="NGN-like_dom"/>
</dbReference>
<dbReference type="NCBIfam" id="NF033644">
    <property type="entry name" value="antiterm_UpxY"/>
    <property type="match status" value="1"/>
</dbReference>
<reference evidence="5" key="1">
    <citation type="submission" date="2020-10" db="EMBL/GenBank/DDBJ databases">
        <authorList>
            <person name="Gilroy R."/>
        </authorList>
    </citation>
    <scope>NUCLEOTIDE SEQUENCE</scope>
    <source>
        <strain evidence="5">B1-13419</strain>
    </source>
</reference>
<dbReference type="Pfam" id="PF02357">
    <property type="entry name" value="NusG"/>
    <property type="match status" value="1"/>
</dbReference>
<evidence type="ECO:0000313" key="6">
    <source>
        <dbReference type="Proteomes" id="UP000823757"/>
    </source>
</evidence>
<reference evidence="5" key="2">
    <citation type="journal article" date="2021" name="PeerJ">
        <title>Extensive microbial diversity within the chicken gut microbiome revealed by metagenomics and culture.</title>
        <authorList>
            <person name="Gilroy R."/>
            <person name="Ravi A."/>
            <person name="Getino M."/>
            <person name="Pursley I."/>
            <person name="Horton D.L."/>
            <person name="Alikhan N.F."/>
            <person name="Baker D."/>
            <person name="Gharbi K."/>
            <person name="Hall N."/>
            <person name="Watson M."/>
            <person name="Adriaenssens E.M."/>
            <person name="Foster-Nyarko E."/>
            <person name="Jarju S."/>
            <person name="Secka A."/>
            <person name="Antonio M."/>
            <person name="Oren A."/>
            <person name="Chaudhuri R.R."/>
            <person name="La Ragione R."/>
            <person name="Hildebrand F."/>
            <person name="Pallen M.J."/>
        </authorList>
    </citation>
    <scope>NUCLEOTIDE SEQUENCE</scope>
    <source>
        <strain evidence="5">B1-13419</strain>
    </source>
</reference>
<evidence type="ECO:0000313" key="5">
    <source>
        <dbReference type="EMBL" id="MBO8474813.1"/>
    </source>
</evidence>
<proteinExistence type="predicted"/>
<dbReference type="PANTHER" id="PTHR30265">
    <property type="entry name" value="RHO-INTERACTING TRANSCRIPTION TERMINATION FACTOR NUSG"/>
    <property type="match status" value="1"/>
</dbReference>
<sequence length="187" mass="21313">MLYSEHKDQKNLWYVMRALYRTELKTQSRLNESGIRSFVPTKETIVMSRGRKKKARIPVVSNLIFVYSTQKQLAPVMKLDSKFQFIYKKGGMENEPIIVPEKQMEDFINACEHSEKPLYFRPDELNLAKGTKIRIIGGLLNGTEGTLLKVSGARSKRLVVSIPGTLNVAVEVSPDLIEVIEDKTIKQ</sequence>
<dbReference type="Gene3D" id="3.30.70.940">
    <property type="entry name" value="NusG, N-terminal domain"/>
    <property type="match status" value="1"/>
</dbReference>
<dbReference type="InterPro" id="IPR036735">
    <property type="entry name" value="NGN_dom_sf"/>
</dbReference>
<keyword evidence="1" id="KW-0889">Transcription antitermination</keyword>
<dbReference type="EMBL" id="JADIMD010000092">
    <property type="protein sequence ID" value="MBO8474813.1"/>
    <property type="molecule type" value="Genomic_DNA"/>
</dbReference>